<accession>A0A559K7U3</accession>
<dbReference type="SMART" id="SM00448">
    <property type="entry name" value="REC"/>
    <property type="match status" value="1"/>
</dbReference>
<evidence type="ECO:0000256" key="2">
    <source>
        <dbReference type="ARBA" id="ARBA00023125"/>
    </source>
</evidence>
<dbReference type="CDD" id="cd17536">
    <property type="entry name" value="REC_YesN-like"/>
    <property type="match status" value="1"/>
</dbReference>
<dbReference type="Gene3D" id="3.40.50.2300">
    <property type="match status" value="1"/>
</dbReference>
<dbReference type="RefSeq" id="WP_144850192.1">
    <property type="nucleotide sequence ID" value="NZ_VNJI01000026.1"/>
</dbReference>
<dbReference type="SUPFAM" id="SSF46689">
    <property type="entry name" value="Homeodomain-like"/>
    <property type="match status" value="2"/>
</dbReference>
<dbReference type="SMART" id="SM00342">
    <property type="entry name" value="HTH_ARAC"/>
    <property type="match status" value="1"/>
</dbReference>
<keyword evidence="2" id="KW-0238">DNA-binding</keyword>
<name>A0A559K7U3_9BACL</name>
<keyword evidence="3" id="KW-0804">Transcription</keyword>
<dbReference type="PROSITE" id="PS01124">
    <property type="entry name" value="HTH_ARAC_FAMILY_2"/>
    <property type="match status" value="1"/>
</dbReference>
<feature type="domain" description="Response regulatory" evidence="6">
    <location>
        <begin position="4"/>
        <end position="120"/>
    </location>
</feature>
<dbReference type="Gene3D" id="1.10.10.60">
    <property type="entry name" value="Homeodomain-like"/>
    <property type="match status" value="2"/>
</dbReference>
<protein>
    <submittedName>
        <fullName evidence="7">Response regulator</fullName>
    </submittedName>
</protein>
<gene>
    <name evidence="7" type="ORF">FPZ49_20010</name>
</gene>
<dbReference type="GO" id="GO:0043565">
    <property type="term" value="F:sequence-specific DNA binding"/>
    <property type="evidence" value="ECO:0007669"/>
    <property type="project" value="InterPro"/>
</dbReference>
<dbReference type="InterPro" id="IPR011006">
    <property type="entry name" value="CheY-like_superfamily"/>
</dbReference>
<evidence type="ECO:0000313" key="7">
    <source>
        <dbReference type="EMBL" id="TVY08188.1"/>
    </source>
</evidence>
<evidence type="ECO:0000256" key="1">
    <source>
        <dbReference type="ARBA" id="ARBA00023015"/>
    </source>
</evidence>
<feature type="modified residue" description="4-aspartylphosphate" evidence="4">
    <location>
        <position position="55"/>
    </location>
</feature>
<organism evidence="7 8">
    <name type="scientific">Paenibacillus cremeus</name>
    <dbReference type="NCBI Taxonomy" id="2163881"/>
    <lineage>
        <taxon>Bacteria</taxon>
        <taxon>Bacillati</taxon>
        <taxon>Bacillota</taxon>
        <taxon>Bacilli</taxon>
        <taxon>Bacillales</taxon>
        <taxon>Paenibacillaceae</taxon>
        <taxon>Paenibacillus</taxon>
    </lineage>
</organism>
<dbReference type="InterPro" id="IPR018062">
    <property type="entry name" value="HTH_AraC-typ_CS"/>
</dbReference>
<evidence type="ECO:0000256" key="3">
    <source>
        <dbReference type="ARBA" id="ARBA00023163"/>
    </source>
</evidence>
<keyword evidence="8" id="KW-1185">Reference proteome</keyword>
<dbReference type="OrthoDB" id="2500628at2"/>
<evidence type="ECO:0000259" key="6">
    <source>
        <dbReference type="PROSITE" id="PS50110"/>
    </source>
</evidence>
<dbReference type="PROSITE" id="PS50110">
    <property type="entry name" value="RESPONSE_REGULATORY"/>
    <property type="match status" value="1"/>
</dbReference>
<sequence length="514" mass="58131">MPMNIVIVEDEHWALAELAEVMKVYEPEHRVFAFDNGEDVLQALDSVVPQLVLTDINMPGIDGLELVEQLNRLDPSIKKIIISVHDQFEYARQGMKFGVIDFLVKPVKKETLYKAVNQAIEQIEQNNRQKQELLLGNLARLLTAPELSADPMLHAYARPAYGMILINFEPDTSVKGRKLPELHPDELKRMIHSTSPQISEKDIQVIALDAAHSVVLLPGSARRTEGQPDTVALGLYQHLHHALSCHVHVSYAMKPVGASFHDTFIKLRRTVEDHRLFGRSSYLRPDSSSDVDLTVLWDRVRVMESYYKKGDLAKGEASLLDLVGAVRSLSITKRQLGLFACDLLFSLKFNLLEAKLGSINIHELQEDPALIHTVSDYRQLFVLLKDKICSLYCDAETAHHTPKGLIFVLLGIIHHHYQTNISLQQFAAEHHVSLGYLSRLFKSHTGLTFSEYIVDYRIRKAKELLSHGVDRLQEISRLVGYEDAKHFSLLFKKSVGESPMAYAKRLNGAGSKRK</sequence>
<dbReference type="InterPro" id="IPR018060">
    <property type="entry name" value="HTH_AraC"/>
</dbReference>
<dbReference type="Pfam" id="PF12833">
    <property type="entry name" value="HTH_18"/>
    <property type="match status" value="1"/>
</dbReference>
<keyword evidence="1" id="KW-0805">Transcription regulation</keyword>
<dbReference type="InterPro" id="IPR001789">
    <property type="entry name" value="Sig_transdc_resp-reg_receiver"/>
</dbReference>
<comment type="caution">
    <text evidence="7">The sequence shown here is derived from an EMBL/GenBank/DDBJ whole genome shotgun (WGS) entry which is preliminary data.</text>
</comment>
<dbReference type="GO" id="GO:0000160">
    <property type="term" value="P:phosphorelay signal transduction system"/>
    <property type="evidence" value="ECO:0007669"/>
    <property type="project" value="InterPro"/>
</dbReference>
<proteinExistence type="predicted"/>
<dbReference type="SUPFAM" id="SSF52172">
    <property type="entry name" value="CheY-like"/>
    <property type="match status" value="1"/>
</dbReference>
<feature type="domain" description="HTH araC/xylS-type" evidence="5">
    <location>
        <begin position="407"/>
        <end position="505"/>
    </location>
</feature>
<dbReference type="PROSITE" id="PS00041">
    <property type="entry name" value="HTH_ARAC_FAMILY_1"/>
    <property type="match status" value="1"/>
</dbReference>
<dbReference type="GO" id="GO:0003700">
    <property type="term" value="F:DNA-binding transcription factor activity"/>
    <property type="evidence" value="ECO:0007669"/>
    <property type="project" value="InterPro"/>
</dbReference>
<dbReference type="InterPro" id="IPR009057">
    <property type="entry name" value="Homeodomain-like_sf"/>
</dbReference>
<dbReference type="PANTHER" id="PTHR43280">
    <property type="entry name" value="ARAC-FAMILY TRANSCRIPTIONAL REGULATOR"/>
    <property type="match status" value="1"/>
</dbReference>
<evidence type="ECO:0000313" key="8">
    <source>
        <dbReference type="Proteomes" id="UP000317036"/>
    </source>
</evidence>
<evidence type="ECO:0000256" key="4">
    <source>
        <dbReference type="PROSITE-ProRule" id="PRU00169"/>
    </source>
</evidence>
<keyword evidence="4" id="KW-0597">Phosphoprotein</keyword>
<dbReference type="Proteomes" id="UP000317036">
    <property type="component" value="Unassembled WGS sequence"/>
</dbReference>
<dbReference type="AlphaFoldDB" id="A0A559K7U3"/>
<reference evidence="7 8" key="1">
    <citation type="submission" date="2019-07" db="EMBL/GenBank/DDBJ databases">
        <authorList>
            <person name="Kim J."/>
        </authorList>
    </citation>
    <scope>NUCLEOTIDE SEQUENCE [LARGE SCALE GENOMIC DNA]</scope>
    <source>
        <strain evidence="7 8">JC52</strain>
    </source>
</reference>
<evidence type="ECO:0000259" key="5">
    <source>
        <dbReference type="PROSITE" id="PS01124"/>
    </source>
</evidence>
<dbReference type="EMBL" id="VNJI01000026">
    <property type="protein sequence ID" value="TVY08188.1"/>
    <property type="molecule type" value="Genomic_DNA"/>
</dbReference>
<dbReference type="PANTHER" id="PTHR43280:SF10">
    <property type="entry name" value="REGULATORY PROTEIN POCR"/>
    <property type="match status" value="1"/>
</dbReference>
<dbReference type="Pfam" id="PF00072">
    <property type="entry name" value="Response_reg"/>
    <property type="match status" value="1"/>
</dbReference>